<proteinExistence type="predicted"/>
<evidence type="ECO:0000256" key="2">
    <source>
        <dbReference type="SAM" id="SignalP"/>
    </source>
</evidence>
<sequence length="168" mass="18640">MVTLMTVTPCLVILQCLISTSPSPIGPSNPTAHILHLPPQSNGPDSQTFSASENTTHAHNEKNRKKIEFVLLAKTLRVNSDELGNPFFILLFSLSYGSVLGLGPLNTNSPWNFSFLRSDLALRWVPIREASAESGFSLPLTERRRLICSPFSFQSLLFCQRGMMAFLM</sequence>
<accession>A0AAN9ID99</accession>
<evidence type="ECO:0000256" key="1">
    <source>
        <dbReference type="SAM" id="MobiDB-lite"/>
    </source>
</evidence>
<dbReference type="Proteomes" id="UP001372338">
    <property type="component" value="Unassembled WGS sequence"/>
</dbReference>
<name>A0AAN9ID99_CROPI</name>
<reference evidence="3 4" key="1">
    <citation type="submission" date="2024-01" db="EMBL/GenBank/DDBJ databases">
        <title>The genomes of 5 underutilized Papilionoideae crops provide insights into root nodulation and disease resistanc.</title>
        <authorList>
            <person name="Yuan L."/>
        </authorList>
    </citation>
    <scope>NUCLEOTIDE SEQUENCE [LARGE SCALE GENOMIC DNA]</scope>
    <source>
        <strain evidence="3">ZHUSHIDOU_FW_LH</strain>
        <tissue evidence="3">Leaf</tissue>
    </source>
</reference>
<protein>
    <submittedName>
        <fullName evidence="3">Uncharacterized protein</fullName>
    </submittedName>
</protein>
<keyword evidence="4" id="KW-1185">Reference proteome</keyword>
<organism evidence="3 4">
    <name type="scientific">Crotalaria pallida</name>
    <name type="common">Smooth rattlebox</name>
    <name type="synonym">Crotalaria striata</name>
    <dbReference type="NCBI Taxonomy" id="3830"/>
    <lineage>
        <taxon>Eukaryota</taxon>
        <taxon>Viridiplantae</taxon>
        <taxon>Streptophyta</taxon>
        <taxon>Embryophyta</taxon>
        <taxon>Tracheophyta</taxon>
        <taxon>Spermatophyta</taxon>
        <taxon>Magnoliopsida</taxon>
        <taxon>eudicotyledons</taxon>
        <taxon>Gunneridae</taxon>
        <taxon>Pentapetalae</taxon>
        <taxon>rosids</taxon>
        <taxon>fabids</taxon>
        <taxon>Fabales</taxon>
        <taxon>Fabaceae</taxon>
        <taxon>Papilionoideae</taxon>
        <taxon>50 kb inversion clade</taxon>
        <taxon>genistoids sensu lato</taxon>
        <taxon>core genistoids</taxon>
        <taxon>Crotalarieae</taxon>
        <taxon>Crotalaria</taxon>
    </lineage>
</organism>
<evidence type="ECO:0000313" key="4">
    <source>
        <dbReference type="Proteomes" id="UP001372338"/>
    </source>
</evidence>
<comment type="caution">
    <text evidence="3">The sequence shown here is derived from an EMBL/GenBank/DDBJ whole genome shotgun (WGS) entry which is preliminary data.</text>
</comment>
<keyword evidence="2" id="KW-0732">Signal</keyword>
<feature type="signal peptide" evidence="2">
    <location>
        <begin position="1"/>
        <end position="22"/>
    </location>
</feature>
<gene>
    <name evidence="3" type="ORF">RIF29_16154</name>
</gene>
<feature type="chain" id="PRO_5042899034" evidence="2">
    <location>
        <begin position="23"/>
        <end position="168"/>
    </location>
</feature>
<dbReference type="AlphaFoldDB" id="A0AAN9ID99"/>
<feature type="region of interest" description="Disordered" evidence="1">
    <location>
        <begin position="29"/>
        <end position="60"/>
    </location>
</feature>
<feature type="compositionally biased region" description="Polar residues" evidence="1">
    <location>
        <begin position="39"/>
        <end position="55"/>
    </location>
</feature>
<evidence type="ECO:0000313" key="3">
    <source>
        <dbReference type="EMBL" id="KAK7275047.1"/>
    </source>
</evidence>
<dbReference type="EMBL" id="JAYWIO010000003">
    <property type="protein sequence ID" value="KAK7275047.1"/>
    <property type="molecule type" value="Genomic_DNA"/>
</dbReference>